<comment type="caution">
    <text evidence="1">The sequence shown here is derived from an EMBL/GenBank/DDBJ whole genome shotgun (WGS) entry which is preliminary data.</text>
</comment>
<dbReference type="Proteomes" id="UP000499080">
    <property type="component" value="Unassembled WGS sequence"/>
</dbReference>
<proteinExistence type="predicted"/>
<gene>
    <name evidence="1" type="ORF">AVEN_240541_1</name>
</gene>
<keyword evidence="2" id="KW-1185">Reference proteome</keyword>
<dbReference type="PROSITE" id="PS51257">
    <property type="entry name" value="PROKAR_LIPOPROTEIN"/>
    <property type="match status" value="1"/>
</dbReference>
<reference evidence="1 2" key="1">
    <citation type="journal article" date="2019" name="Sci. Rep.">
        <title>Orb-weaving spider Araneus ventricosus genome elucidates the spidroin gene catalogue.</title>
        <authorList>
            <person name="Kono N."/>
            <person name="Nakamura H."/>
            <person name="Ohtoshi R."/>
            <person name="Moran D.A.P."/>
            <person name="Shinohara A."/>
            <person name="Yoshida Y."/>
            <person name="Fujiwara M."/>
            <person name="Mori M."/>
            <person name="Tomita M."/>
            <person name="Arakawa K."/>
        </authorList>
    </citation>
    <scope>NUCLEOTIDE SEQUENCE [LARGE SCALE GENOMIC DNA]</scope>
</reference>
<sequence>MKAHHASPPVILAYLDRDAPFHMSAIMLGSYGCSGFQNSILISAFQNHLNDCIGINGCIEFFRQLLSAKHSLKNIEAVSVSDSDVSVMMMLYELILVHAYLV</sequence>
<dbReference type="AlphaFoldDB" id="A0A4Y2WJC0"/>
<evidence type="ECO:0000313" key="1">
    <source>
        <dbReference type="EMBL" id="GBO37595.1"/>
    </source>
</evidence>
<dbReference type="EMBL" id="BGPR01062102">
    <property type="protein sequence ID" value="GBO37595.1"/>
    <property type="molecule type" value="Genomic_DNA"/>
</dbReference>
<organism evidence="1 2">
    <name type="scientific">Araneus ventricosus</name>
    <name type="common">Orbweaver spider</name>
    <name type="synonym">Epeira ventricosa</name>
    <dbReference type="NCBI Taxonomy" id="182803"/>
    <lineage>
        <taxon>Eukaryota</taxon>
        <taxon>Metazoa</taxon>
        <taxon>Ecdysozoa</taxon>
        <taxon>Arthropoda</taxon>
        <taxon>Chelicerata</taxon>
        <taxon>Arachnida</taxon>
        <taxon>Araneae</taxon>
        <taxon>Araneomorphae</taxon>
        <taxon>Entelegynae</taxon>
        <taxon>Araneoidea</taxon>
        <taxon>Araneidae</taxon>
        <taxon>Araneus</taxon>
    </lineage>
</organism>
<protein>
    <submittedName>
        <fullName evidence="1">Uncharacterized protein</fullName>
    </submittedName>
</protein>
<name>A0A4Y2WJC0_ARAVE</name>
<evidence type="ECO:0000313" key="2">
    <source>
        <dbReference type="Proteomes" id="UP000499080"/>
    </source>
</evidence>
<accession>A0A4Y2WJC0</accession>